<organism evidence="2 3">
    <name type="scientific">Flammeovirga aprica JL-4</name>
    <dbReference type="NCBI Taxonomy" id="694437"/>
    <lineage>
        <taxon>Bacteria</taxon>
        <taxon>Pseudomonadati</taxon>
        <taxon>Bacteroidota</taxon>
        <taxon>Cytophagia</taxon>
        <taxon>Cytophagales</taxon>
        <taxon>Flammeovirgaceae</taxon>
        <taxon>Flammeovirga</taxon>
    </lineage>
</organism>
<keyword evidence="1" id="KW-1133">Transmembrane helix</keyword>
<accession>A0A7X9RXL0</accession>
<keyword evidence="3" id="KW-1185">Reference proteome</keyword>
<keyword evidence="1" id="KW-0472">Membrane</keyword>
<feature type="transmembrane region" description="Helical" evidence="1">
    <location>
        <begin position="39"/>
        <end position="62"/>
    </location>
</feature>
<dbReference type="RefSeq" id="WP_169658854.1">
    <property type="nucleotide sequence ID" value="NZ_JABANE010000069.1"/>
</dbReference>
<dbReference type="Proteomes" id="UP000576082">
    <property type="component" value="Unassembled WGS sequence"/>
</dbReference>
<gene>
    <name evidence="2" type="ORF">HHU12_21780</name>
</gene>
<protein>
    <submittedName>
        <fullName evidence="2">Uncharacterized protein</fullName>
    </submittedName>
</protein>
<dbReference type="EMBL" id="JABANE010000069">
    <property type="protein sequence ID" value="NME70622.1"/>
    <property type="molecule type" value="Genomic_DNA"/>
</dbReference>
<feature type="transmembrane region" description="Helical" evidence="1">
    <location>
        <begin position="7"/>
        <end position="27"/>
    </location>
</feature>
<evidence type="ECO:0000313" key="2">
    <source>
        <dbReference type="EMBL" id="NME70622.1"/>
    </source>
</evidence>
<comment type="caution">
    <text evidence="2">The sequence shown here is derived from an EMBL/GenBank/DDBJ whole genome shotgun (WGS) entry which is preliminary data.</text>
</comment>
<reference evidence="2 3" key="1">
    <citation type="submission" date="2020-04" db="EMBL/GenBank/DDBJ databases">
        <title>Flammeovirga sp. SR4, a novel species isolated from seawater.</title>
        <authorList>
            <person name="Wang X."/>
        </authorList>
    </citation>
    <scope>NUCLEOTIDE SEQUENCE [LARGE SCALE GENOMIC DNA]</scope>
    <source>
        <strain evidence="2 3">ATCC 23126</strain>
    </source>
</reference>
<dbReference type="AlphaFoldDB" id="A0A7X9RXL0"/>
<evidence type="ECO:0000256" key="1">
    <source>
        <dbReference type="SAM" id="Phobius"/>
    </source>
</evidence>
<keyword evidence="1" id="KW-0812">Transmembrane</keyword>
<proteinExistence type="predicted"/>
<evidence type="ECO:0000313" key="3">
    <source>
        <dbReference type="Proteomes" id="UP000576082"/>
    </source>
</evidence>
<name>A0A7X9RXL0_9BACT</name>
<sequence>MEFLKLIGKMLLVILGCVLAFIITFVVGDALGNTASKSFGTFLISLFTTPMGGIAVLVFFWLRNRKKSKQMREAYMNNTEGDGIDK</sequence>